<evidence type="ECO:0000256" key="5">
    <source>
        <dbReference type="ARBA" id="ARBA00022989"/>
    </source>
</evidence>
<dbReference type="Pfam" id="PF10225">
    <property type="entry name" value="NEMP"/>
    <property type="match status" value="1"/>
</dbReference>
<feature type="region of interest" description="Disordered" evidence="8">
    <location>
        <begin position="463"/>
        <end position="603"/>
    </location>
</feature>
<dbReference type="GeneID" id="19018241"/>
<dbReference type="PANTHER" id="PTHR31587">
    <property type="entry name" value="TRANSMEMBRANE PROTEIN (DUF2215)"/>
    <property type="match status" value="1"/>
</dbReference>
<name>K8EPY5_9CHLO</name>
<evidence type="ECO:0000256" key="7">
    <source>
        <dbReference type="ARBA" id="ARBA00023242"/>
    </source>
</evidence>
<keyword evidence="12" id="KW-1185">Reference proteome</keyword>
<feature type="signal peptide" evidence="10">
    <location>
        <begin position="1"/>
        <end position="27"/>
    </location>
</feature>
<gene>
    <name evidence="11" type="ORF">Bathy01g05060</name>
</gene>
<dbReference type="KEGG" id="bpg:Bathy01g05060"/>
<comment type="similarity">
    <text evidence="2">Belongs to the NEMP family.</text>
</comment>
<evidence type="ECO:0000256" key="6">
    <source>
        <dbReference type="ARBA" id="ARBA00023136"/>
    </source>
</evidence>
<evidence type="ECO:0000256" key="2">
    <source>
        <dbReference type="ARBA" id="ARBA00005748"/>
    </source>
</evidence>
<dbReference type="PANTHER" id="PTHR31587:SF4">
    <property type="entry name" value="TRANSMEMBRANE PROTEIN (DUF2215)"/>
    <property type="match status" value="1"/>
</dbReference>
<feature type="region of interest" description="Disordered" evidence="8">
    <location>
        <begin position="139"/>
        <end position="182"/>
    </location>
</feature>
<dbReference type="STRING" id="41875.K8EPY5"/>
<reference evidence="11 12" key="1">
    <citation type="submission" date="2011-10" db="EMBL/GenBank/DDBJ databases">
        <authorList>
            <person name="Genoscope - CEA"/>
        </authorList>
    </citation>
    <scope>NUCLEOTIDE SEQUENCE [LARGE SCALE GENOMIC DNA]</scope>
    <source>
        <strain evidence="11 12">RCC 1105</strain>
    </source>
</reference>
<feature type="compositionally biased region" description="Low complexity" evidence="8">
    <location>
        <begin position="541"/>
        <end position="552"/>
    </location>
</feature>
<evidence type="ECO:0000256" key="8">
    <source>
        <dbReference type="SAM" id="MobiDB-lite"/>
    </source>
</evidence>
<evidence type="ECO:0000256" key="1">
    <source>
        <dbReference type="ARBA" id="ARBA00004575"/>
    </source>
</evidence>
<dbReference type="RefSeq" id="XP_007515586.1">
    <property type="nucleotide sequence ID" value="XM_007515524.1"/>
</dbReference>
<feature type="region of interest" description="Disordered" evidence="8">
    <location>
        <begin position="37"/>
        <end position="69"/>
    </location>
</feature>
<evidence type="ECO:0000313" key="12">
    <source>
        <dbReference type="Proteomes" id="UP000198341"/>
    </source>
</evidence>
<sequence length="636" mass="70346">MRGGGGRRVALFVFALTLLALCETSLCDDNNNLYDERGGGTQETDSNVVVSFNDDGRRSGGETKIASKGKDVPWNKVEEQSRFFIKGYPKYAIWRTFDAIEVALKDADGSVKANQCALKVGKEEDVLEEEEGKRTAKNWQYRRLKMKREEKKKKNEAHTSGNSNGSKNSRSSSSKATKKSPSTLVANMSPFQEKSAVYVLQCNPSGGKSNGKVTYEITVREYFDSNLFLRFVGGISSMTLAPVIATSPWCFYIAAMSLSTAMLLCLVLLQLTRLTPSGRATRTFFGISSTLVTTFAYHFVPVDKWKIVLEYLWRGMSKPIRASWGVLRNADPDEPKTIYIALLVVGFFLVSSGLGVMFVKKWVVDDRSGEVVKGWKQFTSFSISVFGVIMLKFCTRDAQTGNTLALLAGSTIVAGPAAAFAKDVKRTLRLAFHAFTFHLFDKKKSSDDRKSFEYDDEFYSDEEEETEYELRRRLPATMDPEPRVAPSPFTPMEKNADSETRNKRSSSLSPFSLVRNLNPFSGGDKSEPATPQPTPGGGSSSGKKTTKNSNSGGKKKSPPPFSTTTSSSNGKDKKRMPPVGLASNSRGRFLSAEEADELETESTNAALESLARSPEFALWLTKNASRIRVINDEREE</sequence>
<keyword evidence="4 10" id="KW-0732">Signal</keyword>
<dbReference type="OrthoDB" id="498407at2759"/>
<dbReference type="EMBL" id="FO082278">
    <property type="protein sequence ID" value="CCO14465.1"/>
    <property type="molecule type" value="Genomic_DNA"/>
</dbReference>
<keyword evidence="7" id="KW-0539">Nucleus</keyword>
<comment type="subcellular location">
    <subcellularLocation>
        <location evidence="1">Nucleus inner membrane</location>
        <topology evidence="1">Multi-pass membrane protein</topology>
        <orientation evidence="1">Nucleoplasmic side</orientation>
    </subcellularLocation>
</comment>
<evidence type="ECO:0000256" key="3">
    <source>
        <dbReference type="ARBA" id="ARBA00022692"/>
    </source>
</evidence>
<feature type="transmembrane region" description="Helical" evidence="9">
    <location>
        <begin position="338"/>
        <end position="359"/>
    </location>
</feature>
<dbReference type="AlphaFoldDB" id="K8EPY5"/>
<organism evidence="11 12">
    <name type="scientific">Bathycoccus prasinos</name>
    <dbReference type="NCBI Taxonomy" id="41875"/>
    <lineage>
        <taxon>Eukaryota</taxon>
        <taxon>Viridiplantae</taxon>
        <taxon>Chlorophyta</taxon>
        <taxon>Mamiellophyceae</taxon>
        <taxon>Mamiellales</taxon>
        <taxon>Bathycoccaceae</taxon>
        <taxon>Bathycoccus</taxon>
    </lineage>
</organism>
<evidence type="ECO:0000313" key="11">
    <source>
        <dbReference type="EMBL" id="CCO14465.1"/>
    </source>
</evidence>
<proteinExistence type="inferred from homology"/>
<evidence type="ECO:0000256" key="4">
    <source>
        <dbReference type="ARBA" id="ARBA00022729"/>
    </source>
</evidence>
<feature type="transmembrane region" description="Helical" evidence="9">
    <location>
        <begin position="403"/>
        <end position="421"/>
    </location>
</feature>
<feature type="transmembrane region" description="Helical" evidence="9">
    <location>
        <begin position="283"/>
        <end position="300"/>
    </location>
</feature>
<keyword evidence="6 9" id="KW-0472">Membrane</keyword>
<feature type="compositionally biased region" description="Low complexity" evidence="8">
    <location>
        <begin position="159"/>
        <end position="182"/>
    </location>
</feature>
<dbReference type="Proteomes" id="UP000198341">
    <property type="component" value="Chromosome 1"/>
</dbReference>
<keyword evidence="3 9" id="KW-0812">Transmembrane</keyword>
<feature type="compositionally biased region" description="Basic and acidic residues" evidence="8">
    <location>
        <begin position="147"/>
        <end position="157"/>
    </location>
</feature>
<dbReference type="GO" id="GO:0005637">
    <property type="term" value="C:nuclear inner membrane"/>
    <property type="evidence" value="ECO:0007669"/>
    <property type="project" value="UniProtKB-SubCell"/>
</dbReference>
<protein>
    <submittedName>
        <fullName evidence="11">Uncharacterized protein</fullName>
    </submittedName>
</protein>
<feature type="chain" id="PRO_5003917358" evidence="10">
    <location>
        <begin position="28"/>
        <end position="636"/>
    </location>
</feature>
<feature type="transmembrane region" description="Helical" evidence="9">
    <location>
        <begin position="251"/>
        <end position="271"/>
    </location>
</feature>
<evidence type="ECO:0000256" key="10">
    <source>
        <dbReference type="SAM" id="SignalP"/>
    </source>
</evidence>
<evidence type="ECO:0000256" key="9">
    <source>
        <dbReference type="SAM" id="Phobius"/>
    </source>
</evidence>
<keyword evidence="5 9" id="KW-1133">Transmembrane helix</keyword>
<accession>K8EPY5</accession>
<dbReference type="InterPro" id="IPR019358">
    <property type="entry name" value="NEMP_fam"/>
</dbReference>